<evidence type="ECO:0000313" key="3">
    <source>
        <dbReference type="Proteomes" id="UP001224890"/>
    </source>
</evidence>
<feature type="compositionally biased region" description="Basic and acidic residues" evidence="1">
    <location>
        <begin position="75"/>
        <end position="85"/>
    </location>
</feature>
<organism evidence="2 3">
    <name type="scientific">Colletotrichum godetiae</name>
    <dbReference type="NCBI Taxonomy" id="1209918"/>
    <lineage>
        <taxon>Eukaryota</taxon>
        <taxon>Fungi</taxon>
        <taxon>Dikarya</taxon>
        <taxon>Ascomycota</taxon>
        <taxon>Pezizomycotina</taxon>
        <taxon>Sordariomycetes</taxon>
        <taxon>Hypocreomycetidae</taxon>
        <taxon>Glomerellales</taxon>
        <taxon>Glomerellaceae</taxon>
        <taxon>Colletotrichum</taxon>
        <taxon>Colletotrichum acutatum species complex</taxon>
    </lineage>
</organism>
<dbReference type="Proteomes" id="UP001224890">
    <property type="component" value="Unassembled WGS sequence"/>
</dbReference>
<protein>
    <submittedName>
        <fullName evidence="2">Uncharacterized protein</fullName>
    </submittedName>
</protein>
<accession>A0AAJ0AL40</accession>
<dbReference type="GeneID" id="85456830"/>
<feature type="region of interest" description="Disordered" evidence="1">
    <location>
        <begin position="1"/>
        <end position="85"/>
    </location>
</feature>
<sequence length="215" mass="22669">MAAQETSSADTSPSSHALSSGPHVRASQRGAPSVTRVLGGSSHFPLPESTPQDCTSQTPQDISGVMDTSHGSLMDARRSREKAVDDPLAVPLARCPGHEHRYLQSAQQDSVIDKVSDCFGQAANSLAARLLSFRLVSSKVRRLDMPPTVATVAMVAVYSILAGSGLLEMLQPLQPMHLCTSAPIPSSPPSPGSPKLPPCHAGLDRASCSLQYFET</sequence>
<dbReference type="AlphaFoldDB" id="A0AAJ0AL40"/>
<proteinExistence type="predicted"/>
<evidence type="ECO:0000313" key="2">
    <source>
        <dbReference type="EMBL" id="KAK1675889.1"/>
    </source>
</evidence>
<dbReference type="EMBL" id="JAHMHR010000019">
    <property type="protein sequence ID" value="KAK1675889.1"/>
    <property type="molecule type" value="Genomic_DNA"/>
</dbReference>
<reference evidence="2" key="1">
    <citation type="submission" date="2021-06" db="EMBL/GenBank/DDBJ databases">
        <title>Comparative genomics, transcriptomics and evolutionary studies reveal genomic signatures of adaptation to plant cell wall in hemibiotrophic fungi.</title>
        <authorList>
            <consortium name="DOE Joint Genome Institute"/>
            <person name="Baroncelli R."/>
            <person name="Diaz J.F."/>
            <person name="Benocci T."/>
            <person name="Peng M."/>
            <person name="Battaglia E."/>
            <person name="Haridas S."/>
            <person name="Andreopoulos W."/>
            <person name="Labutti K."/>
            <person name="Pangilinan J."/>
            <person name="Floch G.L."/>
            <person name="Makela M.R."/>
            <person name="Henrissat B."/>
            <person name="Grigoriev I.V."/>
            <person name="Crouch J.A."/>
            <person name="De Vries R.P."/>
            <person name="Sukno S.A."/>
            <person name="Thon M.R."/>
        </authorList>
    </citation>
    <scope>NUCLEOTIDE SEQUENCE</scope>
    <source>
        <strain evidence="2">CBS 193.32</strain>
    </source>
</reference>
<dbReference type="RefSeq" id="XP_060429892.1">
    <property type="nucleotide sequence ID" value="XM_060572304.1"/>
</dbReference>
<feature type="compositionally biased region" description="Polar residues" evidence="1">
    <location>
        <begin position="1"/>
        <end position="18"/>
    </location>
</feature>
<evidence type="ECO:0000256" key="1">
    <source>
        <dbReference type="SAM" id="MobiDB-lite"/>
    </source>
</evidence>
<keyword evidence="3" id="KW-1185">Reference proteome</keyword>
<gene>
    <name evidence="2" type="ORF">BDP55DRAFT_631594</name>
</gene>
<name>A0AAJ0AL40_9PEZI</name>
<comment type="caution">
    <text evidence="2">The sequence shown here is derived from an EMBL/GenBank/DDBJ whole genome shotgun (WGS) entry which is preliminary data.</text>
</comment>
<feature type="compositionally biased region" description="Polar residues" evidence="1">
    <location>
        <begin position="49"/>
        <end position="61"/>
    </location>
</feature>